<dbReference type="EMBL" id="CM042053">
    <property type="protein sequence ID" value="KAI3715756.1"/>
    <property type="molecule type" value="Genomic_DNA"/>
</dbReference>
<evidence type="ECO:0000313" key="1">
    <source>
        <dbReference type="EMBL" id="KAI3715756.1"/>
    </source>
</evidence>
<sequence>MASIFSISTVLLLIAFINTVVVTAVPEREYSAMLAALRFRGYHLFANAITTTDLHYDIIYGTNFTFFAPIDSALYDLDMTMSAADYTTALRFHGVPHRLSLPDLRMLPYGLNSFPTLVRGHEIHIVNRLAPIMVEGVNIAFPGLFYDAHIAVHGLEGIIDFRSLTNTGNSTSNFKSDVTSNPTSDHAYESITTNLTNDRQVFTPSPSPQPPFDSTGNHTVAVPVAANAPLSSNLTRIESPVPAPQTSFVSSLDTIPETNSISVSVDPGDRQPMTYSESTTQGREAHMSMATRPTLISQQINDVSLAARSNSNDVEEFTQVDDKIIDCPITDDDGKQLNNIANVRSGYLYTRELYTPSNMTCAQ</sequence>
<gene>
    <name evidence="1" type="ORF">L6452_22743</name>
</gene>
<dbReference type="Proteomes" id="UP001055879">
    <property type="component" value="Linkage Group LG07"/>
</dbReference>
<reference evidence="1 2" key="2">
    <citation type="journal article" date="2022" name="Mol. Ecol. Resour.">
        <title>The genomes of chicory, endive, great burdock and yacon provide insights into Asteraceae paleo-polyploidization history and plant inulin production.</title>
        <authorList>
            <person name="Fan W."/>
            <person name="Wang S."/>
            <person name="Wang H."/>
            <person name="Wang A."/>
            <person name="Jiang F."/>
            <person name="Liu H."/>
            <person name="Zhao H."/>
            <person name="Xu D."/>
            <person name="Zhang Y."/>
        </authorList>
    </citation>
    <scope>NUCLEOTIDE SEQUENCE [LARGE SCALE GENOMIC DNA]</scope>
    <source>
        <strain evidence="2">cv. Niubang</strain>
    </source>
</reference>
<evidence type="ECO:0000313" key="2">
    <source>
        <dbReference type="Proteomes" id="UP001055879"/>
    </source>
</evidence>
<comment type="caution">
    <text evidence="1">The sequence shown here is derived from an EMBL/GenBank/DDBJ whole genome shotgun (WGS) entry which is preliminary data.</text>
</comment>
<reference evidence="2" key="1">
    <citation type="journal article" date="2022" name="Mol. Ecol. Resour.">
        <title>The genomes of chicory, endive, great burdock and yacon provide insights into Asteraceae palaeo-polyploidization history and plant inulin production.</title>
        <authorList>
            <person name="Fan W."/>
            <person name="Wang S."/>
            <person name="Wang H."/>
            <person name="Wang A."/>
            <person name="Jiang F."/>
            <person name="Liu H."/>
            <person name="Zhao H."/>
            <person name="Xu D."/>
            <person name="Zhang Y."/>
        </authorList>
    </citation>
    <scope>NUCLEOTIDE SEQUENCE [LARGE SCALE GENOMIC DNA]</scope>
    <source>
        <strain evidence="2">cv. Niubang</strain>
    </source>
</reference>
<proteinExistence type="predicted"/>
<accession>A0ACB9B1A0</accession>
<organism evidence="1 2">
    <name type="scientific">Arctium lappa</name>
    <name type="common">Greater burdock</name>
    <name type="synonym">Lappa major</name>
    <dbReference type="NCBI Taxonomy" id="4217"/>
    <lineage>
        <taxon>Eukaryota</taxon>
        <taxon>Viridiplantae</taxon>
        <taxon>Streptophyta</taxon>
        <taxon>Embryophyta</taxon>
        <taxon>Tracheophyta</taxon>
        <taxon>Spermatophyta</taxon>
        <taxon>Magnoliopsida</taxon>
        <taxon>eudicotyledons</taxon>
        <taxon>Gunneridae</taxon>
        <taxon>Pentapetalae</taxon>
        <taxon>asterids</taxon>
        <taxon>campanulids</taxon>
        <taxon>Asterales</taxon>
        <taxon>Asteraceae</taxon>
        <taxon>Carduoideae</taxon>
        <taxon>Cardueae</taxon>
        <taxon>Arctiinae</taxon>
        <taxon>Arctium</taxon>
    </lineage>
</organism>
<keyword evidence="2" id="KW-1185">Reference proteome</keyword>
<name>A0ACB9B1A0_ARCLA</name>
<protein>
    <submittedName>
        <fullName evidence="1">Uncharacterized protein</fullName>
    </submittedName>
</protein>